<dbReference type="InterPro" id="IPR003131">
    <property type="entry name" value="T1-type_BTB"/>
</dbReference>
<dbReference type="InterPro" id="IPR000210">
    <property type="entry name" value="BTB/POZ_dom"/>
</dbReference>
<keyword evidence="4" id="KW-1185">Reference proteome</keyword>
<dbReference type="Gene3D" id="3.30.710.10">
    <property type="entry name" value="Potassium Channel Kv1.1, Chain A"/>
    <property type="match status" value="1"/>
</dbReference>
<dbReference type="PANTHER" id="PTHR14499:SF116">
    <property type="entry name" value="OSJNBA0029H02.24 PROTEIN"/>
    <property type="match status" value="1"/>
</dbReference>
<dbReference type="InterPro" id="IPR011047">
    <property type="entry name" value="Quinoprotein_ADH-like_sf"/>
</dbReference>
<evidence type="ECO:0000313" key="4">
    <source>
        <dbReference type="Proteomes" id="UP001345219"/>
    </source>
</evidence>
<organism evidence="3 4">
    <name type="scientific">Trapa incisa</name>
    <dbReference type="NCBI Taxonomy" id="236973"/>
    <lineage>
        <taxon>Eukaryota</taxon>
        <taxon>Viridiplantae</taxon>
        <taxon>Streptophyta</taxon>
        <taxon>Embryophyta</taxon>
        <taxon>Tracheophyta</taxon>
        <taxon>Spermatophyta</taxon>
        <taxon>Magnoliopsida</taxon>
        <taxon>eudicotyledons</taxon>
        <taxon>Gunneridae</taxon>
        <taxon>Pentapetalae</taxon>
        <taxon>rosids</taxon>
        <taxon>malvids</taxon>
        <taxon>Myrtales</taxon>
        <taxon>Lythraceae</taxon>
        <taxon>Trapa</taxon>
    </lineage>
</organism>
<protein>
    <recommendedName>
        <fullName evidence="2">BTB domain-containing protein</fullName>
    </recommendedName>
</protein>
<dbReference type="SUPFAM" id="SSF54695">
    <property type="entry name" value="POZ domain"/>
    <property type="match status" value="1"/>
</dbReference>
<dbReference type="GO" id="GO:0051260">
    <property type="term" value="P:protein homooligomerization"/>
    <property type="evidence" value="ECO:0007669"/>
    <property type="project" value="InterPro"/>
</dbReference>
<reference evidence="3 4" key="1">
    <citation type="journal article" date="2023" name="Hortic Res">
        <title>Pangenome of water caltrop reveals structural variations and asymmetric subgenome divergence after allopolyploidization.</title>
        <authorList>
            <person name="Zhang X."/>
            <person name="Chen Y."/>
            <person name="Wang L."/>
            <person name="Yuan Y."/>
            <person name="Fang M."/>
            <person name="Shi L."/>
            <person name="Lu R."/>
            <person name="Comes H.P."/>
            <person name="Ma Y."/>
            <person name="Chen Y."/>
            <person name="Huang G."/>
            <person name="Zhou Y."/>
            <person name="Zheng Z."/>
            <person name="Qiu Y."/>
        </authorList>
    </citation>
    <scope>NUCLEOTIDE SEQUENCE [LARGE SCALE GENOMIC DNA]</scope>
    <source>
        <tissue evidence="3">Roots</tissue>
    </source>
</reference>
<sequence length="438" mass="49602">MGYKGDRVRFNVGGTKFETTATTLASAGPDSFFGPLLDGNWNLRPFSDEEIFVDRNPACFSIFLDLLRTGELYIPKKVPEDLLYREALFYGLLDHVRAAKWGRFDGRTMMRLTSTVKSRGLEQGTMVRASDDGGFCVAHGSVVHVYDWMLREHPSIDLNHQKVNDIGWADPKSVVVTAPKGMGLFDSSTGELKHQFTVDSQGYHVKGFNAGPLCFGSDQKIFSTCRLRDDENGIGVWDGETGKQVDFWHESDEPLGRAHRLQWLDQGSCLLAAIHARSNRNPYRHFPYNLCMLDTRDKKVAWSWLGSPDLTSRERVWDAVAMEDKSLIAVTDEYYEGLGFLDLRFPRSVRWGPRRSTGVNMTSEGCHPKVEYYQGQLLLSTDDYISVFQGADFIPKLRLQHGDGAFICDFSVGGDRIFTLHHRENRLDVWEAPRPAIL</sequence>
<dbReference type="SMART" id="SM00225">
    <property type="entry name" value="BTB"/>
    <property type="match status" value="1"/>
</dbReference>
<dbReference type="EMBL" id="JAXIOK010000008">
    <property type="protein sequence ID" value="KAK4764357.1"/>
    <property type="molecule type" value="Genomic_DNA"/>
</dbReference>
<dbReference type="SUPFAM" id="SSF50998">
    <property type="entry name" value="Quinoprotein alcohol dehydrogenase-like"/>
    <property type="match status" value="1"/>
</dbReference>
<dbReference type="Proteomes" id="UP001345219">
    <property type="component" value="Chromosome 11"/>
</dbReference>
<comment type="pathway">
    <text evidence="1">Protein modification; protein ubiquitination.</text>
</comment>
<dbReference type="PROSITE" id="PS50097">
    <property type="entry name" value="BTB"/>
    <property type="match status" value="1"/>
</dbReference>
<accession>A0AAN7QDG0</accession>
<dbReference type="InterPro" id="IPR011333">
    <property type="entry name" value="SKP1/BTB/POZ_sf"/>
</dbReference>
<dbReference type="AlphaFoldDB" id="A0AAN7QDG0"/>
<evidence type="ECO:0000313" key="3">
    <source>
        <dbReference type="EMBL" id="KAK4764357.1"/>
    </source>
</evidence>
<feature type="domain" description="BTB" evidence="2">
    <location>
        <begin position="6"/>
        <end position="76"/>
    </location>
</feature>
<comment type="caution">
    <text evidence="3">The sequence shown here is derived from an EMBL/GenBank/DDBJ whole genome shotgun (WGS) entry which is preliminary data.</text>
</comment>
<dbReference type="Pfam" id="PF02214">
    <property type="entry name" value="BTB_2"/>
    <property type="match status" value="1"/>
</dbReference>
<dbReference type="InterPro" id="IPR057441">
    <property type="entry name" value="Beta_prop_At2g24240"/>
</dbReference>
<dbReference type="CDD" id="cd18316">
    <property type="entry name" value="BTB_POZ_KCTD-like"/>
    <property type="match status" value="1"/>
</dbReference>
<dbReference type="Pfam" id="PF25279">
    <property type="entry name" value="Beta_prop_At2g24240"/>
    <property type="match status" value="1"/>
</dbReference>
<evidence type="ECO:0000256" key="1">
    <source>
        <dbReference type="ARBA" id="ARBA00004906"/>
    </source>
</evidence>
<dbReference type="PANTHER" id="PTHR14499">
    <property type="entry name" value="POTASSIUM CHANNEL TETRAMERIZATION DOMAIN-CONTAINING"/>
    <property type="match status" value="1"/>
</dbReference>
<proteinExistence type="predicted"/>
<name>A0AAN7QDG0_9MYRT</name>
<evidence type="ECO:0000259" key="2">
    <source>
        <dbReference type="PROSITE" id="PS50097"/>
    </source>
</evidence>
<gene>
    <name evidence="3" type="ORF">SAY87_013795</name>
</gene>